<evidence type="ECO:0000313" key="2">
    <source>
        <dbReference type="Proteomes" id="UP000053841"/>
    </source>
</evidence>
<dbReference type="Proteomes" id="UP000053841">
    <property type="component" value="Unassembled WGS sequence"/>
</dbReference>
<organism evidence="1 2">
    <name type="scientific">Cochliobolus carbonum (strain 26-R-13)</name>
    <name type="common">Maize leaf spot fungus</name>
    <name type="synonym">Bipolaris zeicola</name>
    <dbReference type="NCBI Taxonomy" id="930089"/>
    <lineage>
        <taxon>Eukaryota</taxon>
        <taxon>Fungi</taxon>
        <taxon>Dikarya</taxon>
        <taxon>Ascomycota</taxon>
        <taxon>Pezizomycotina</taxon>
        <taxon>Dothideomycetes</taxon>
        <taxon>Pleosporomycetidae</taxon>
        <taxon>Pleosporales</taxon>
        <taxon>Pleosporineae</taxon>
        <taxon>Pleosporaceae</taxon>
        <taxon>Bipolaris</taxon>
    </lineage>
</organism>
<dbReference type="HOGENOM" id="CLU_2644593_0_0_1"/>
<gene>
    <name evidence="1" type="ORF">COCCADRAFT_106549</name>
</gene>
<name>W6XW60_COCC2</name>
<evidence type="ECO:0000313" key="1">
    <source>
        <dbReference type="EMBL" id="EUC29435.1"/>
    </source>
</evidence>
<accession>W6XW60</accession>
<dbReference type="RefSeq" id="XP_007716271.1">
    <property type="nucleotide sequence ID" value="XM_007718081.1"/>
</dbReference>
<sequence>WEIWTNGAFGACHNGGLSYFYEFQEMVYIHSWGSRRIASSISTFNQDSFSCGTLVHLLQLLRGCSQISSTSILADVV</sequence>
<reference evidence="1 2" key="1">
    <citation type="journal article" date="2013" name="PLoS Genet.">
        <title>Comparative genome structure, secondary metabolite, and effector coding capacity across Cochliobolus pathogens.</title>
        <authorList>
            <person name="Condon B.J."/>
            <person name="Leng Y."/>
            <person name="Wu D."/>
            <person name="Bushley K.E."/>
            <person name="Ohm R.A."/>
            <person name="Otillar R."/>
            <person name="Martin J."/>
            <person name="Schackwitz W."/>
            <person name="Grimwood J."/>
            <person name="MohdZainudin N."/>
            <person name="Xue C."/>
            <person name="Wang R."/>
            <person name="Manning V.A."/>
            <person name="Dhillon B."/>
            <person name="Tu Z.J."/>
            <person name="Steffenson B.J."/>
            <person name="Salamov A."/>
            <person name="Sun H."/>
            <person name="Lowry S."/>
            <person name="LaButti K."/>
            <person name="Han J."/>
            <person name="Copeland A."/>
            <person name="Lindquist E."/>
            <person name="Barry K."/>
            <person name="Schmutz J."/>
            <person name="Baker S.E."/>
            <person name="Ciuffetti L.M."/>
            <person name="Grigoriev I.V."/>
            <person name="Zhong S."/>
            <person name="Turgeon B.G."/>
        </authorList>
    </citation>
    <scope>NUCLEOTIDE SEQUENCE [LARGE SCALE GENOMIC DNA]</scope>
    <source>
        <strain evidence="1 2">26-R-13</strain>
    </source>
</reference>
<keyword evidence="2" id="KW-1185">Reference proteome</keyword>
<protein>
    <submittedName>
        <fullName evidence="1">Uncharacterized protein</fullName>
    </submittedName>
</protein>
<dbReference type="KEGG" id="bze:COCCADRAFT_106549"/>
<proteinExistence type="predicted"/>
<dbReference type="AlphaFoldDB" id="W6XW60"/>
<dbReference type="GeneID" id="19143415"/>
<feature type="non-terminal residue" evidence="1">
    <location>
        <position position="1"/>
    </location>
</feature>
<dbReference type="EMBL" id="KI964748">
    <property type="protein sequence ID" value="EUC29435.1"/>
    <property type="molecule type" value="Genomic_DNA"/>
</dbReference>